<evidence type="ECO:0000256" key="3">
    <source>
        <dbReference type="ARBA" id="ARBA00023163"/>
    </source>
</evidence>
<keyword evidence="2" id="KW-0238">DNA-binding</keyword>
<dbReference type="InterPro" id="IPR036388">
    <property type="entry name" value="WH-like_DNA-bd_sf"/>
</dbReference>
<dbReference type="InterPro" id="IPR002577">
    <property type="entry name" value="HTH_HxlR"/>
</dbReference>
<keyword evidence="1" id="KW-0805">Transcription regulation</keyword>
<keyword evidence="3" id="KW-0804">Transcription</keyword>
<proteinExistence type="predicted"/>
<organism evidence="5 6">
    <name type="scientific">Gelidibacter pelagius</name>
    <dbReference type="NCBI Taxonomy" id="2819985"/>
    <lineage>
        <taxon>Bacteria</taxon>
        <taxon>Pseudomonadati</taxon>
        <taxon>Bacteroidota</taxon>
        <taxon>Flavobacteriia</taxon>
        <taxon>Flavobacteriales</taxon>
        <taxon>Flavobacteriaceae</taxon>
        <taxon>Gelidibacter</taxon>
    </lineage>
</organism>
<evidence type="ECO:0000313" key="5">
    <source>
        <dbReference type="EMBL" id="MBO3099843.1"/>
    </source>
</evidence>
<dbReference type="RefSeq" id="WP_208234951.1">
    <property type="nucleotide sequence ID" value="NZ_JAGEVG010000023.1"/>
</dbReference>
<feature type="domain" description="HTH hxlR-type" evidence="4">
    <location>
        <begin position="13"/>
        <end position="117"/>
    </location>
</feature>
<evidence type="ECO:0000256" key="2">
    <source>
        <dbReference type="ARBA" id="ARBA00023125"/>
    </source>
</evidence>
<dbReference type="PROSITE" id="PS51118">
    <property type="entry name" value="HTH_HXLR"/>
    <property type="match status" value="1"/>
</dbReference>
<protein>
    <submittedName>
        <fullName evidence="5">Helix-turn-helix transcriptional regulator</fullName>
    </submittedName>
</protein>
<sequence>MKKKSFINDNPVCQIRMQAISDTMGILSGKWKFHILGTLIEGHKLGFMDLLREIDGIGSKMLSKELQDLELNHLVSRTVMNTKPITVEYAVTEYGATLSPLINELTKWGIAYRQSIHGSTSEINKGLKDV</sequence>
<dbReference type="InterPro" id="IPR036390">
    <property type="entry name" value="WH_DNA-bd_sf"/>
</dbReference>
<gene>
    <name evidence="5" type="ORF">J4051_16345</name>
</gene>
<dbReference type="Proteomes" id="UP000681315">
    <property type="component" value="Unassembled WGS sequence"/>
</dbReference>
<dbReference type="PANTHER" id="PTHR33204">
    <property type="entry name" value="TRANSCRIPTIONAL REGULATOR, MARR FAMILY"/>
    <property type="match status" value="1"/>
</dbReference>
<keyword evidence="6" id="KW-1185">Reference proteome</keyword>
<evidence type="ECO:0000313" key="6">
    <source>
        <dbReference type="Proteomes" id="UP000681315"/>
    </source>
</evidence>
<dbReference type="SUPFAM" id="SSF46785">
    <property type="entry name" value="Winged helix' DNA-binding domain"/>
    <property type="match status" value="1"/>
</dbReference>
<dbReference type="EMBL" id="JAGEVG010000023">
    <property type="protein sequence ID" value="MBO3099843.1"/>
    <property type="molecule type" value="Genomic_DNA"/>
</dbReference>
<name>A0ABS3SVV8_9FLAO</name>
<evidence type="ECO:0000259" key="4">
    <source>
        <dbReference type="PROSITE" id="PS51118"/>
    </source>
</evidence>
<evidence type="ECO:0000256" key="1">
    <source>
        <dbReference type="ARBA" id="ARBA00023015"/>
    </source>
</evidence>
<accession>A0ABS3SVV8</accession>
<comment type="caution">
    <text evidence="5">The sequence shown here is derived from an EMBL/GenBank/DDBJ whole genome shotgun (WGS) entry which is preliminary data.</text>
</comment>
<dbReference type="Pfam" id="PF01638">
    <property type="entry name" value="HxlR"/>
    <property type="match status" value="1"/>
</dbReference>
<dbReference type="Gene3D" id="1.10.10.10">
    <property type="entry name" value="Winged helix-like DNA-binding domain superfamily/Winged helix DNA-binding domain"/>
    <property type="match status" value="1"/>
</dbReference>
<reference evidence="5 6" key="1">
    <citation type="submission" date="2021-03" db="EMBL/GenBank/DDBJ databases">
        <title>Gelidibacter sp. nov., isolated from costal sediment.</title>
        <authorList>
            <person name="Lun K.-Y."/>
        </authorList>
    </citation>
    <scope>NUCLEOTIDE SEQUENCE [LARGE SCALE GENOMIC DNA]</scope>
    <source>
        <strain evidence="5 6">DF109</strain>
    </source>
</reference>